<dbReference type="Pfam" id="PF01810">
    <property type="entry name" value="LysE"/>
    <property type="match status" value="1"/>
</dbReference>
<feature type="transmembrane region" description="Helical" evidence="6">
    <location>
        <begin position="180"/>
        <end position="198"/>
    </location>
</feature>
<dbReference type="GO" id="GO:0005886">
    <property type="term" value="C:plasma membrane"/>
    <property type="evidence" value="ECO:0007669"/>
    <property type="project" value="UniProtKB-SubCell"/>
</dbReference>
<name>A0A521AIA0_9RHOB</name>
<dbReference type="PANTHER" id="PTHR30086">
    <property type="entry name" value="ARGININE EXPORTER PROTEIN ARGO"/>
    <property type="match status" value="1"/>
</dbReference>
<organism evidence="7 8">
    <name type="scientific">Paracoccus laeviglucosivorans</name>
    <dbReference type="NCBI Taxonomy" id="1197861"/>
    <lineage>
        <taxon>Bacteria</taxon>
        <taxon>Pseudomonadati</taxon>
        <taxon>Pseudomonadota</taxon>
        <taxon>Alphaproteobacteria</taxon>
        <taxon>Rhodobacterales</taxon>
        <taxon>Paracoccaceae</taxon>
        <taxon>Paracoccus</taxon>
    </lineage>
</organism>
<dbReference type="PANTHER" id="PTHR30086:SF17">
    <property type="entry name" value="LYSE FAMILY TRANSLOCATOR"/>
    <property type="match status" value="1"/>
</dbReference>
<evidence type="ECO:0000313" key="7">
    <source>
        <dbReference type="EMBL" id="SMO34549.1"/>
    </source>
</evidence>
<reference evidence="7 8" key="1">
    <citation type="submission" date="2017-05" db="EMBL/GenBank/DDBJ databases">
        <authorList>
            <person name="Varghese N."/>
            <person name="Submissions S."/>
        </authorList>
    </citation>
    <scope>NUCLEOTIDE SEQUENCE [LARGE SCALE GENOMIC DNA]</scope>
    <source>
        <strain evidence="7 8">DSM 100094</strain>
    </source>
</reference>
<keyword evidence="4 6" id="KW-1133">Transmembrane helix</keyword>
<keyword evidence="8" id="KW-1185">Reference proteome</keyword>
<feature type="transmembrane region" description="Helical" evidence="6">
    <location>
        <begin position="72"/>
        <end position="89"/>
    </location>
</feature>
<proteinExistence type="predicted"/>
<evidence type="ECO:0000313" key="8">
    <source>
        <dbReference type="Proteomes" id="UP000319014"/>
    </source>
</evidence>
<protein>
    <submittedName>
        <fullName evidence="7">Threonine/homoserine/homoserine lactone efflux protein</fullName>
    </submittedName>
</protein>
<comment type="subcellular location">
    <subcellularLocation>
        <location evidence="1">Cell membrane</location>
        <topology evidence="1">Multi-pass membrane protein</topology>
    </subcellularLocation>
</comment>
<dbReference type="RefSeq" id="WP_246098616.1">
    <property type="nucleotide sequence ID" value="NZ_FXTK01000001.1"/>
</dbReference>
<accession>A0A521AIA0</accession>
<gene>
    <name evidence="7" type="ORF">SAMN06265221_101152</name>
</gene>
<evidence type="ECO:0000256" key="3">
    <source>
        <dbReference type="ARBA" id="ARBA00022692"/>
    </source>
</evidence>
<dbReference type="EMBL" id="FXTK01000001">
    <property type="protein sequence ID" value="SMO34549.1"/>
    <property type="molecule type" value="Genomic_DNA"/>
</dbReference>
<evidence type="ECO:0000256" key="6">
    <source>
        <dbReference type="SAM" id="Phobius"/>
    </source>
</evidence>
<keyword evidence="5 6" id="KW-0472">Membrane</keyword>
<evidence type="ECO:0000256" key="4">
    <source>
        <dbReference type="ARBA" id="ARBA00022989"/>
    </source>
</evidence>
<dbReference type="Proteomes" id="UP000319014">
    <property type="component" value="Unassembled WGS sequence"/>
</dbReference>
<sequence length="200" mass="21336">MLGAEQVIALVSALSLAILTPGPSIIATVQTAFNHGRERALPYALGLAFGASLWCIFALAGLAVLFKLHPGLFVALKIFGGFYLLWFAWKLWAASTQPLPPAAGGAKGFMGGIALNLSNPKPALFYAALILSVFPEPLAGAQQGALYAICLATELFWYATVAFLMSTAVMRTRYFAAKFWIDRAASIAMGMLGLLLILKH</sequence>
<keyword evidence="3 6" id="KW-0812">Transmembrane</keyword>
<dbReference type="AlphaFoldDB" id="A0A521AIA0"/>
<keyword evidence="2" id="KW-1003">Cell membrane</keyword>
<evidence type="ECO:0000256" key="1">
    <source>
        <dbReference type="ARBA" id="ARBA00004651"/>
    </source>
</evidence>
<dbReference type="GO" id="GO:0015171">
    <property type="term" value="F:amino acid transmembrane transporter activity"/>
    <property type="evidence" value="ECO:0007669"/>
    <property type="project" value="TreeGrafter"/>
</dbReference>
<feature type="transmembrane region" description="Helical" evidence="6">
    <location>
        <begin position="145"/>
        <end position="168"/>
    </location>
</feature>
<feature type="transmembrane region" description="Helical" evidence="6">
    <location>
        <begin position="43"/>
        <end position="65"/>
    </location>
</feature>
<evidence type="ECO:0000256" key="2">
    <source>
        <dbReference type="ARBA" id="ARBA00022475"/>
    </source>
</evidence>
<dbReference type="InterPro" id="IPR001123">
    <property type="entry name" value="LeuE-type"/>
</dbReference>
<evidence type="ECO:0000256" key="5">
    <source>
        <dbReference type="ARBA" id="ARBA00023136"/>
    </source>
</evidence>